<reference evidence="9 10" key="1">
    <citation type="submission" date="2020-03" db="EMBL/GenBank/DDBJ databases">
        <authorList>
            <person name="Zhu W."/>
        </authorList>
    </citation>
    <scope>NUCLEOTIDE SEQUENCE [LARGE SCALE GENOMIC DNA]</scope>
    <source>
        <strain evidence="9 10">185</strain>
    </source>
</reference>
<gene>
    <name evidence="9" type="ORF">G8D99_10225</name>
</gene>
<dbReference type="PANTHER" id="PTHR30269:SF0">
    <property type="entry name" value="MEMBRANE TRANSPORTER PROTEIN YFCA-RELATED"/>
    <property type="match status" value="1"/>
</dbReference>
<dbReference type="KEGG" id="alj:G8D99_10225"/>
<dbReference type="Pfam" id="PF01925">
    <property type="entry name" value="TauE"/>
    <property type="match status" value="1"/>
</dbReference>
<keyword evidence="4 8" id="KW-1003">Cell membrane</keyword>
<evidence type="ECO:0000256" key="1">
    <source>
        <dbReference type="ARBA" id="ARBA00004651"/>
    </source>
</evidence>
<dbReference type="AlphaFoldDB" id="A0A6G8S5B2"/>
<organism evidence="9 10">
    <name type="scientific">Acinetobacter lanii</name>
    <dbReference type="NCBI Taxonomy" id="2715163"/>
    <lineage>
        <taxon>Bacteria</taxon>
        <taxon>Pseudomonadati</taxon>
        <taxon>Pseudomonadota</taxon>
        <taxon>Gammaproteobacteria</taxon>
        <taxon>Moraxellales</taxon>
        <taxon>Moraxellaceae</taxon>
        <taxon>Acinetobacter</taxon>
    </lineage>
</organism>
<feature type="transmembrane region" description="Helical" evidence="8">
    <location>
        <begin position="102"/>
        <end position="120"/>
    </location>
</feature>
<dbReference type="PANTHER" id="PTHR30269">
    <property type="entry name" value="TRANSMEMBRANE PROTEIN YFCA"/>
    <property type="match status" value="1"/>
</dbReference>
<feature type="transmembrane region" description="Helical" evidence="8">
    <location>
        <begin position="233"/>
        <end position="251"/>
    </location>
</feature>
<dbReference type="GO" id="GO:0005886">
    <property type="term" value="C:plasma membrane"/>
    <property type="evidence" value="ECO:0007669"/>
    <property type="project" value="UniProtKB-SubCell"/>
</dbReference>
<evidence type="ECO:0000313" key="9">
    <source>
        <dbReference type="EMBL" id="QIO09357.1"/>
    </source>
</evidence>
<dbReference type="RefSeq" id="WP_166325371.1">
    <property type="nucleotide sequence ID" value="NZ_CP049916.1"/>
</dbReference>
<feature type="transmembrane region" description="Helical" evidence="8">
    <location>
        <begin position="44"/>
        <end position="67"/>
    </location>
</feature>
<feature type="transmembrane region" description="Helical" evidence="8">
    <location>
        <begin position="175"/>
        <end position="198"/>
    </location>
</feature>
<dbReference type="Proteomes" id="UP000501939">
    <property type="component" value="Chromosome"/>
</dbReference>
<feature type="transmembrane region" description="Helical" evidence="8">
    <location>
        <begin position="74"/>
        <end position="96"/>
    </location>
</feature>
<comment type="similarity">
    <text evidence="2 8">Belongs to the 4-toluene sulfonate uptake permease (TSUP) (TC 2.A.102) family.</text>
</comment>
<name>A0A6G8S5B2_9GAMM</name>
<feature type="transmembrane region" description="Helical" evidence="8">
    <location>
        <begin position="12"/>
        <end position="38"/>
    </location>
</feature>
<keyword evidence="5 8" id="KW-0812">Transmembrane</keyword>
<dbReference type="InterPro" id="IPR002781">
    <property type="entry name" value="TM_pro_TauE-like"/>
</dbReference>
<keyword evidence="7 8" id="KW-0472">Membrane</keyword>
<accession>A0A6G8S5B2</accession>
<evidence type="ECO:0000256" key="6">
    <source>
        <dbReference type="ARBA" id="ARBA00022989"/>
    </source>
</evidence>
<evidence type="ECO:0000256" key="3">
    <source>
        <dbReference type="ARBA" id="ARBA00022448"/>
    </source>
</evidence>
<proteinExistence type="inferred from homology"/>
<dbReference type="EMBL" id="CP049916">
    <property type="protein sequence ID" value="QIO09357.1"/>
    <property type="molecule type" value="Genomic_DNA"/>
</dbReference>
<keyword evidence="10" id="KW-1185">Reference proteome</keyword>
<evidence type="ECO:0000313" key="10">
    <source>
        <dbReference type="Proteomes" id="UP000501939"/>
    </source>
</evidence>
<evidence type="ECO:0000256" key="5">
    <source>
        <dbReference type="ARBA" id="ARBA00022692"/>
    </source>
</evidence>
<feature type="transmembrane region" description="Helical" evidence="8">
    <location>
        <begin position="141"/>
        <end position="169"/>
    </location>
</feature>
<evidence type="ECO:0000256" key="7">
    <source>
        <dbReference type="ARBA" id="ARBA00023136"/>
    </source>
</evidence>
<feature type="transmembrane region" description="Helical" evidence="8">
    <location>
        <begin position="210"/>
        <end position="227"/>
    </location>
</feature>
<dbReference type="InterPro" id="IPR052017">
    <property type="entry name" value="TSUP"/>
</dbReference>
<sequence length="255" mass="27766">MLFESINFSLVFFAFCAGLVDATVGGGGLILVPALLYAYPQLNIATIFGTNKAVALASASSSAIGFIRRVSLPWTLIIPTMLSAFLFAYLGAISISVIPKTFLQYAVFVLLIVMAVYTFLKKDLGHVHRQIQMGKKQIVSGICFGALIGFYDGVFGPGSGSFFLFLFIKVFAFDFIHAVAAAKLLNIATFIAALIFFIPEGHVIWSASMYMVLAAIIGAYVGTLVAFKYGSAFIRVFFLLLLLFLIGRMGYQLFF</sequence>
<comment type="subcellular location">
    <subcellularLocation>
        <location evidence="1 8">Cell membrane</location>
        <topology evidence="1 8">Multi-pass membrane protein</topology>
    </subcellularLocation>
</comment>
<evidence type="ECO:0000256" key="4">
    <source>
        <dbReference type="ARBA" id="ARBA00022475"/>
    </source>
</evidence>
<protein>
    <recommendedName>
        <fullName evidence="8">Probable membrane transporter protein</fullName>
    </recommendedName>
</protein>
<evidence type="ECO:0000256" key="2">
    <source>
        <dbReference type="ARBA" id="ARBA00009142"/>
    </source>
</evidence>
<keyword evidence="6 8" id="KW-1133">Transmembrane helix</keyword>
<evidence type="ECO:0000256" key="8">
    <source>
        <dbReference type="RuleBase" id="RU363041"/>
    </source>
</evidence>
<keyword evidence="3" id="KW-0813">Transport</keyword>